<keyword evidence="1" id="KW-0812">Transmembrane</keyword>
<protein>
    <submittedName>
        <fullName evidence="2">ABC-2 type transporter</fullName>
    </submittedName>
</protein>
<evidence type="ECO:0000313" key="3">
    <source>
        <dbReference type="EMBL" id="BAM66977.1"/>
    </source>
</evidence>
<evidence type="ECO:0000313" key="2">
    <source>
        <dbReference type="EMBL" id="BAM66965.1"/>
    </source>
</evidence>
<keyword evidence="1" id="KW-0472">Membrane</keyword>
<feature type="transmembrane region" description="Helical" evidence="1">
    <location>
        <begin position="131"/>
        <end position="151"/>
    </location>
</feature>
<evidence type="ECO:0000256" key="1">
    <source>
        <dbReference type="SAM" id="Phobius"/>
    </source>
</evidence>
<organism evidence="2">
    <name type="scientific">Lactococcus lactis</name>
    <dbReference type="NCBI Taxonomy" id="1358"/>
    <lineage>
        <taxon>Bacteria</taxon>
        <taxon>Bacillati</taxon>
        <taxon>Bacillota</taxon>
        <taxon>Bacilli</taxon>
        <taxon>Lactobacillales</taxon>
        <taxon>Streptococcaceae</taxon>
        <taxon>Lactococcus</taxon>
    </lineage>
</organism>
<dbReference type="EMBL" id="AB684446">
    <property type="protein sequence ID" value="BAM66965.1"/>
    <property type="molecule type" value="Genomic_DNA"/>
</dbReference>
<feature type="transmembrane region" description="Helical" evidence="1">
    <location>
        <begin position="198"/>
        <end position="220"/>
    </location>
</feature>
<keyword evidence="1" id="KW-1133">Transmembrane helix</keyword>
<dbReference type="RefSeq" id="WP_058206666.1">
    <property type="nucleotide sequence ID" value="NZ_CP093959.1"/>
</dbReference>
<proteinExistence type="predicted"/>
<feature type="transmembrane region" description="Helical" evidence="1">
    <location>
        <begin position="12"/>
        <end position="32"/>
    </location>
</feature>
<sequence>MQAIFKRELKSSIFTVKSVIILLFFLMISYWISKYSSTINQFSGEKTSIISVIYGAVETFGVIFGFMMFSGTIAKIVENESIRYIIPYTTRTKLIMGKYLAMNIYFLILLCLMMPVVIFVRGVNGFPILELIQAIIFFGYITSIILFLSVITKRERTANFIGIILGFIIPILGLYSVVSKNIVIRTISWLLPYRYDTLRFDSAILVILSIILIIISLKIFNDMEV</sequence>
<name>K7ZN51_9LACT</name>
<dbReference type="EMBL" id="AB712393">
    <property type="protein sequence ID" value="BAM66977.1"/>
    <property type="molecule type" value="Genomic_DNA"/>
</dbReference>
<reference evidence="3" key="2">
    <citation type="journal article" date="2012" name="Microbiology">
        <title>Identification of the genes involved in the secretion and self-immunity of lacticin Q, an unmodified leaderless bacteriocin from Lactococcus lactis QU 5.</title>
        <authorList>
            <person name="Iwatani S."/>
            <person name="Yoneyama F."/>
            <person name="Miyashita S."/>
            <person name="Zendo T."/>
            <person name="Nakayama J."/>
            <person name="Sonomoto K."/>
        </authorList>
    </citation>
    <scope>NUCLEOTIDE SEQUENCE</scope>
    <source>
        <strain evidence="3">QU 5</strain>
    </source>
</reference>
<dbReference type="AlphaFoldDB" id="K7ZN51"/>
<feature type="transmembrane region" description="Helical" evidence="1">
    <location>
        <begin position="52"/>
        <end position="78"/>
    </location>
</feature>
<reference evidence="2" key="1">
    <citation type="submission" date="2011-11" db="EMBL/GenBank/DDBJ databases">
        <title>Genetic requirement for the production and self-immunity of lacticin Q, a leaderless bacteriocin exhibiting an intracellular toxicity.</title>
        <authorList>
            <person name="Iwatani S."/>
            <person name="Yoneyama F."/>
            <person name="Miyashita S."/>
            <person name="Zendo T."/>
            <person name="Nakayama J."/>
            <person name="Sonomoto K."/>
        </authorList>
    </citation>
    <scope>NUCLEOTIDE SEQUENCE</scope>
    <source>
        <strain evidence="2">QU 5</strain>
    </source>
</reference>
<accession>K7ZN51</accession>
<feature type="transmembrane region" description="Helical" evidence="1">
    <location>
        <begin position="158"/>
        <end position="178"/>
    </location>
</feature>
<feature type="transmembrane region" description="Helical" evidence="1">
    <location>
        <begin position="99"/>
        <end position="119"/>
    </location>
</feature>